<gene>
    <name evidence="2" type="ORF">STAS_12140</name>
</gene>
<name>A0A5A7PSW1_STRAF</name>
<reference evidence="3" key="1">
    <citation type="journal article" date="2019" name="Curr. Biol.">
        <title>Genome Sequence of Striga asiatica Provides Insight into the Evolution of Plant Parasitism.</title>
        <authorList>
            <person name="Yoshida S."/>
            <person name="Kim S."/>
            <person name="Wafula E.K."/>
            <person name="Tanskanen J."/>
            <person name="Kim Y.M."/>
            <person name="Honaas L."/>
            <person name="Yang Z."/>
            <person name="Spallek T."/>
            <person name="Conn C.E."/>
            <person name="Ichihashi Y."/>
            <person name="Cheong K."/>
            <person name="Cui S."/>
            <person name="Der J.P."/>
            <person name="Gundlach H."/>
            <person name="Jiao Y."/>
            <person name="Hori C."/>
            <person name="Ishida J.K."/>
            <person name="Kasahara H."/>
            <person name="Kiba T."/>
            <person name="Kim M.S."/>
            <person name="Koo N."/>
            <person name="Laohavisit A."/>
            <person name="Lee Y.H."/>
            <person name="Lumba S."/>
            <person name="McCourt P."/>
            <person name="Mortimer J.C."/>
            <person name="Mutuku J.M."/>
            <person name="Nomura T."/>
            <person name="Sasaki-Sekimoto Y."/>
            <person name="Seto Y."/>
            <person name="Wang Y."/>
            <person name="Wakatake T."/>
            <person name="Sakakibara H."/>
            <person name="Demura T."/>
            <person name="Yamaguchi S."/>
            <person name="Yoneyama K."/>
            <person name="Manabe R.I."/>
            <person name="Nelson D.C."/>
            <person name="Schulman A.H."/>
            <person name="Timko M.P."/>
            <person name="dePamphilis C.W."/>
            <person name="Choi D."/>
            <person name="Shirasu K."/>
        </authorList>
    </citation>
    <scope>NUCLEOTIDE SEQUENCE [LARGE SCALE GENOMIC DNA]</scope>
    <source>
        <strain evidence="3">cv. UVA1</strain>
    </source>
</reference>
<feature type="region of interest" description="Disordered" evidence="1">
    <location>
        <begin position="253"/>
        <end position="285"/>
    </location>
</feature>
<comment type="caution">
    <text evidence="2">The sequence shown here is derived from an EMBL/GenBank/DDBJ whole genome shotgun (WGS) entry which is preliminary data.</text>
</comment>
<keyword evidence="3" id="KW-1185">Reference proteome</keyword>
<dbReference type="Proteomes" id="UP000325081">
    <property type="component" value="Unassembled WGS sequence"/>
</dbReference>
<organism evidence="2 3">
    <name type="scientific">Striga asiatica</name>
    <name type="common">Asiatic witchweed</name>
    <name type="synonym">Buchnera asiatica</name>
    <dbReference type="NCBI Taxonomy" id="4170"/>
    <lineage>
        <taxon>Eukaryota</taxon>
        <taxon>Viridiplantae</taxon>
        <taxon>Streptophyta</taxon>
        <taxon>Embryophyta</taxon>
        <taxon>Tracheophyta</taxon>
        <taxon>Spermatophyta</taxon>
        <taxon>Magnoliopsida</taxon>
        <taxon>eudicotyledons</taxon>
        <taxon>Gunneridae</taxon>
        <taxon>Pentapetalae</taxon>
        <taxon>asterids</taxon>
        <taxon>lamiids</taxon>
        <taxon>Lamiales</taxon>
        <taxon>Orobanchaceae</taxon>
        <taxon>Buchnereae</taxon>
        <taxon>Striga</taxon>
    </lineage>
</organism>
<evidence type="ECO:0000256" key="1">
    <source>
        <dbReference type="SAM" id="MobiDB-lite"/>
    </source>
</evidence>
<accession>A0A5A7PSW1</accession>
<proteinExistence type="predicted"/>
<evidence type="ECO:0000313" key="3">
    <source>
        <dbReference type="Proteomes" id="UP000325081"/>
    </source>
</evidence>
<dbReference type="AlphaFoldDB" id="A0A5A7PSW1"/>
<sequence>MQNASSQLSLIENWLVVVAHFTIIRNDYQLISVLITIFNVHSLHLFHPQWPVVAIIQNYLQIIFTVITFPLVCKIGTQPRNLLVRARFSTWTLGRTRVFPELLLFVHNVDVFLDHSLSSTTMSRSSSSSKKLNPPEEPVSRISTVVASNLTPPSPGSLEALELEPIFKLNPPCSDRRSGLGRARILQIGSSMESLLIIAVDRRIDRAALGGRLVDGSVGVSRMRRRQRPKDVCIKISEVIVVLHMRVGMPDKSPATTIARPSATNSSAPTIFAAHESSPGPQHNP</sequence>
<protein>
    <submittedName>
        <fullName evidence="2">MLO-like protein</fullName>
    </submittedName>
</protein>
<dbReference type="EMBL" id="BKCP01005028">
    <property type="protein sequence ID" value="GER35834.1"/>
    <property type="molecule type" value="Genomic_DNA"/>
</dbReference>
<evidence type="ECO:0000313" key="2">
    <source>
        <dbReference type="EMBL" id="GER35834.1"/>
    </source>
</evidence>